<comment type="caution">
    <text evidence="1">The sequence shown here is derived from an EMBL/GenBank/DDBJ whole genome shotgun (WGS) entry which is preliminary data.</text>
</comment>
<proteinExistence type="predicted"/>
<name>A0ACC3NBI7_9PEZI</name>
<dbReference type="EMBL" id="JAUTXU010000070">
    <property type="protein sequence ID" value="KAK3712276.1"/>
    <property type="molecule type" value="Genomic_DNA"/>
</dbReference>
<dbReference type="Proteomes" id="UP001281147">
    <property type="component" value="Unassembled WGS sequence"/>
</dbReference>
<protein>
    <submittedName>
        <fullName evidence="1">Uncharacterized protein</fullName>
    </submittedName>
</protein>
<gene>
    <name evidence="1" type="ORF">LTR37_009138</name>
</gene>
<sequence length="188" mass="22369">MRASSEKQKLDRQTLEQHGIYYFDNKVTSGVLPHDASGTLLRLQLHTLGRALKFGTAFPVVSLWCISKQVDWLRELLLDCRRLVPSYAAREYLREDEREEIPAEALFEEEVYFDFSELEKRYEQERFRNLFVECRQIARRACQNRVEGGSEHDWQCFMEQNIFKRYREGRRSPLDFTTNDDPLEAYAT</sequence>
<reference evidence="1" key="1">
    <citation type="submission" date="2023-07" db="EMBL/GenBank/DDBJ databases">
        <title>Black Yeasts Isolated from many extreme environments.</title>
        <authorList>
            <person name="Coleine C."/>
            <person name="Stajich J.E."/>
            <person name="Selbmann L."/>
        </authorList>
    </citation>
    <scope>NUCLEOTIDE SEQUENCE</scope>
    <source>
        <strain evidence="1">CCFEE 5714</strain>
    </source>
</reference>
<organism evidence="1 2">
    <name type="scientific">Vermiconidia calcicola</name>
    <dbReference type="NCBI Taxonomy" id="1690605"/>
    <lineage>
        <taxon>Eukaryota</taxon>
        <taxon>Fungi</taxon>
        <taxon>Dikarya</taxon>
        <taxon>Ascomycota</taxon>
        <taxon>Pezizomycotina</taxon>
        <taxon>Dothideomycetes</taxon>
        <taxon>Dothideomycetidae</taxon>
        <taxon>Mycosphaerellales</taxon>
        <taxon>Extremaceae</taxon>
        <taxon>Vermiconidia</taxon>
    </lineage>
</organism>
<evidence type="ECO:0000313" key="2">
    <source>
        <dbReference type="Proteomes" id="UP001281147"/>
    </source>
</evidence>
<keyword evidence="2" id="KW-1185">Reference proteome</keyword>
<accession>A0ACC3NBI7</accession>
<evidence type="ECO:0000313" key="1">
    <source>
        <dbReference type="EMBL" id="KAK3712276.1"/>
    </source>
</evidence>